<organism evidence="2 3">
    <name type="scientific">Desulfofundulus thermosubterraneus DSM 16057</name>
    <dbReference type="NCBI Taxonomy" id="1121432"/>
    <lineage>
        <taxon>Bacteria</taxon>
        <taxon>Bacillati</taxon>
        <taxon>Bacillota</taxon>
        <taxon>Clostridia</taxon>
        <taxon>Eubacteriales</taxon>
        <taxon>Peptococcaceae</taxon>
        <taxon>Desulfofundulus</taxon>
    </lineage>
</organism>
<keyword evidence="1" id="KW-1133">Transmembrane helix</keyword>
<accession>A0A1M6DUB0</accession>
<feature type="transmembrane region" description="Helical" evidence="1">
    <location>
        <begin position="175"/>
        <end position="196"/>
    </location>
</feature>
<gene>
    <name evidence="2" type="ORF">SAMN02745219_01001</name>
</gene>
<evidence type="ECO:0000313" key="2">
    <source>
        <dbReference type="EMBL" id="SHI76719.1"/>
    </source>
</evidence>
<dbReference type="EMBL" id="FQZM01000011">
    <property type="protein sequence ID" value="SHI76719.1"/>
    <property type="molecule type" value="Genomic_DNA"/>
</dbReference>
<feature type="transmembrane region" description="Helical" evidence="1">
    <location>
        <begin position="65"/>
        <end position="88"/>
    </location>
</feature>
<dbReference type="STRING" id="1121432.SAMN02745219_01001"/>
<keyword evidence="1" id="KW-0812">Transmembrane</keyword>
<proteinExistence type="predicted"/>
<feature type="transmembrane region" description="Helical" evidence="1">
    <location>
        <begin position="131"/>
        <end position="155"/>
    </location>
</feature>
<dbReference type="Pfam" id="PF03956">
    <property type="entry name" value="Lys_export"/>
    <property type="match status" value="1"/>
</dbReference>
<reference evidence="3" key="1">
    <citation type="submission" date="2016-11" db="EMBL/GenBank/DDBJ databases">
        <authorList>
            <person name="Varghese N."/>
            <person name="Submissions S."/>
        </authorList>
    </citation>
    <scope>NUCLEOTIDE SEQUENCE [LARGE SCALE GENOMIC DNA]</scope>
    <source>
        <strain evidence="3">DSM 16057</strain>
    </source>
</reference>
<dbReference type="GO" id="GO:0005886">
    <property type="term" value="C:plasma membrane"/>
    <property type="evidence" value="ECO:0007669"/>
    <property type="project" value="TreeGrafter"/>
</dbReference>
<sequence length="198" mass="20374">MTWLVIASVGLGVAAGHWLIPDAWTGFLDNVTTVALCLILVGTGIDLGRQKEAWRRLGALGLRALLLPLLVAAGSLSGAVLGGMFLGLPLHEAGAIGAGFGWYSLSGVLLAKIYNVETGALAFLTNVFRELMAFALIPVLAARLGKLVAVAPGGATTMDTTLPLIARVTDADTTIIALVSGTILSALVPVLVPLIIKL</sequence>
<dbReference type="Proteomes" id="UP000184529">
    <property type="component" value="Unassembled WGS sequence"/>
</dbReference>
<protein>
    <recommendedName>
        <fullName evidence="4">Lysine exporter LysO family protein</fullName>
    </recommendedName>
</protein>
<keyword evidence="3" id="KW-1185">Reference proteome</keyword>
<evidence type="ECO:0000256" key="1">
    <source>
        <dbReference type="SAM" id="Phobius"/>
    </source>
</evidence>
<feature type="transmembrane region" description="Helical" evidence="1">
    <location>
        <begin position="100"/>
        <end position="124"/>
    </location>
</feature>
<dbReference type="GO" id="GO:0015661">
    <property type="term" value="F:L-lysine efflux transmembrane transporter activity"/>
    <property type="evidence" value="ECO:0007669"/>
    <property type="project" value="InterPro"/>
</dbReference>
<dbReference type="PANTHER" id="PTHR35804:SF1">
    <property type="entry name" value="LYSINE EXPORTER LYSO"/>
    <property type="match status" value="1"/>
</dbReference>
<dbReference type="PANTHER" id="PTHR35804">
    <property type="entry name" value="LYSINE EXPORTER LYSO"/>
    <property type="match status" value="1"/>
</dbReference>
<evidence type="ECO:0008006" key="4">
    <source>
        <dbReference type="Google" id="ProtNLM"/>
    </source>
</evidence>
<dbReference type="RefSeq" id="WP_072867693.1">
    <property type="nucleotide sequence ID" value="NZ_FQZM01000011.1"/>
</dbReference>
<keyword evidence="1" id="KW-0472">Membrane</keyword>
<dbReference type="AlphaFoldDB" id="A0A1M6DUB0"/>
<name>A0A1M6DUB0_9FIRM</name>
<feature type="transmembrane region" description="Helical" evidence="1">
    <location>
        <begin position="26"/>
        <end position="45"/>
    </location>
</feature>
<dbReference type="OrthoDB" id="371078at2"/>
<dbReference type="InterPro" id="IPR005642">
    <property type="entry name" value="LysO"/>
</dbReference>
<evidence type="ECO:0000313" key="3">
    <source>
        <dbReference type="Proteomes" id="UP000184529"/>
    </source>
</evidence>